<name>X6MAL4_RETFI</name>
<keyword evidence="3" id="KW-1185">Reference proteome</keyword>
<dbReference type="Proteomes" id="UP000023152">
    <property type="component" value="Unassembled WGS sequence"/>
</dbReference>
<proteinExistence type="predicted"/>
<gene>
    <name evidence="2" type="ORF">RFI_26670</name>
</gene>
<dbReference type="AlphaFoldDB" id="X6MAL4"/>
<dbReference type="EMBL" id="ASPP01023221">
    <property type="protein sequence ID" value="ETO10706.1"/>
    <property type="molecule type" value="Genomic_DNA"/>
</dbReference>
<feature type="transmembrane region" description="Helical" evidence="1">
    <location>
        <begin position="20"/>
        <end position="40"/>
    </location>
</feature>
<evidence type="ECO:0000256" key="1">
    <source>
        <dbReference type="SAM" id="Phobius"/>
    </source>
</evidence>
<evidence type="ECO:0000313" key="2">
    <source>
        <dbReference type="EMBL" id="ETO10706.1"/>
    </source>
</evidence>
<comment type="caution">
    <text evidence="2">The sequence shown here is derived from an EMBL/GenBank/DDBJ whole genome shotgun (WGS) entry which is preliminary data.</text>
</comment>
<keyword evidence="1" id="KW-0812">Transmembrane</keyword>
<sequence length="167" mass="19175">MDMTVVVVMVVVWIIHSKETVLTFLLHTLIRILIPMLIFIRGKHIFKQSNVINSNSNGNGLVLEWMQYCECLQIVARNSFTNVFFINLQKSNGGSFEAICCDSVKIKHLLVIDTHSKRGNSLKPILKKKAFCIKLNKCTTFSEKKQHLFNGIVQNIYKTHVHFHSLC</sequence>
<organism evidence="2 3">
    <name type="scientific">Reticulomyxa filosa</name>
    <dbReference type="NCBI Taxonomy" id="46433"/>
    <lineage>
        <taxon>Eukaryota</taxon>
        <taxon>Sar</taxon>
        <taxon>Rhizaria</taxon>
        <taxon>Retaria</taxon>
        <taxon>Foraminifera</taxon>
        <taxon>Monothalamids</taxon>
        <taxon>Reticulomyxidae</taxon>
        <taxon>Reticulomyxa</taxon>
    </lineage>
</organism>
<reference evidence="2 3" key="1">
    <citation type="journal article" date="2013" name="Curr. Biol.">
        <title>The Genome of the Foraminiferan Reticulomyxa filosa.</title>
        <authorList>
            <person name="Glockner G."/>
            <person name="Hulsmann N."/>
            <person name="Schleicher M."/>
            <person name="Noegel A.A."/>
            <person name="Eichinger L."/>
            <person name="Gallinger C."/>
            <person name="Pawlowski J."/>
            <person name="Sierra R."/>
            <person name="Euteneuer U."/>
            <person name="Pillet L."/>
            <person name="Moustafa A."/>
            <person name="Platzer M."/>
            <person name="Groth M."/>
            <person name="Szafranski K."/>
            <person name="Schliwa M."/>
        </authorList>
    </citation>
    <scope>NUCLEOTIDE SEQUENCE [LARGE SCALE GENOMIC DNA]</scope>
</reference>
<accession>X6MAL4</accession>
<keyword evidence="1" id="KW-1133">Transmembrane helix</keyword>
<keyword evidence="1" id="KW-0472">Membrane</keyword>
<protein>
    <submittedName>
        <fullName evidence="2">Uncharacterized protein</fullName>
    </submittedName>
</protein>
<evidence type="ECO:0000313" key="3">
    <source>
        <dbReference type="Proteomes" id="UP000023152"/>
    </source>
</evidence>